<name>A0A1L9R9U8_ASPWE</name>
<reference evidence="3" key="1">
    <citation type="journal article" date="2017" name="Genome Biol.">
        <title>Comparative genomics reveals high biological diversity and specific adaptations in the industrially and medically important fungal genus Aspergillus.</title>
        <authorList>
            <person name="de Vries R.P."/>
            <person name="Riley R."/>
            <person name="Wiebenga A."/>
            <person name="Aguilar-Osorio G."/>
            <person name="Amillis S."/>
            <person name="Uchima C.A."/>
            <person name="Anderluh G."/>
            <person name="Asadollahi M."/>
            <person name="Askin M."/>
            <person name="Barry K."/>
            <person name="Battaglia E."/>
            <person name="Bayram O."/>
            <person name="Benocci T."/>
            <person name="Braus-Stromeyer S.A."/>
            <person name="Caldana C."/>
            <person name="Canovas D."/>
            <person name="Cerqueira G.C."/>
            <person name="Chen F."/>
            <person name="Chen W."/>
            <person name="Choi C."/>
            <person name="Clum A."/>
            <person name="Dos Santos R.A."/>
            <person name="Damasio A.R."/>
            <person name="Diallinas G."/>
            <person name="Emri T."/>
            <person name="Fekete E."/>
            <person name="Flipphi M."/>
            <person name="Freyberg S."/>
            <person name="Gallo A."/>
            <person name="Gournas C."/>
            <person name="Habgood R."/>
            <person name="Hainaut M."/>
            <person name="Harispe M.L."/>
            <person name="Henrissat B."/>
            <person name="Hilden K.S."/>
            <person name="Hope R."/>
            <person name="Hossain A."/>
            <person name="Karabika E."/>
            <person name="Karaffa L."/>
            <person name="Karanyi Z."/>
            <person name="Krasevec N."/>
            <person name="Kuo A."/>
            <person name="Kusch H."/>
            <person name="LaButti K."/>
            <person name="Lagendijk E.L."/>
            <person name="Lapidus A."/>
            <person name="Levasseur A."/>
            <person name="Lindquist E."/>
            <person name="Lipzen A."/>
            <person name="Logrieco A.F."/>
            <person name="MacCabe A."/>
            <person name="Maekelae M.R."/>
            <person name="Malavazi I."/>
            <person name="Melin P."/>
            <person name="Meyer V."/>
            <person name="Mielnichuk N."/>
            <person name="Miskei M."/>
            <person name="Molnar A.P."/>
            <person name="Mule G."/>
            <person name="Ngan C.Y."/>
            <person name="Orejas M."/>
            <person name="Orosz E."/>
            <person name="Ouedraogo J.P."/>
            <person name="Overkamp K.M."/>
            <person name="Park H.-S."/>
            <person name="Perrone G."/>
            <person name="Piumi F."/>
            <person name="Punt P.J."/>
            <person name="Ram A.F."/>
            <person name="Ramon A."/>
            <person name="Rauscher S."/>
            <person name="Record E."/>
            <person name="Riano-Pachon D.M."/>
            <person name="Robert V."/>
            <person name="Roehrig J."/>
            <person name="Ruller R."/>
            <person name="Salamov A."/>
            <person name="Salih N.S."/>
            <person name="Samson R.A."/>
            <person name="Sandor E."/>
            <person name="Sanguinetti M."/>
            <person name="Schuetze T."/>
            <person name="Sepcic K."/>
            <person name="Shelest E."/>
            <person name="Sherlock G."/>
            <person name="Sophianopoulou V."/>
            <person name="Squina F.M."/>
            <person name="Sun H."/>
            <person name="Susca A."/>
            <person name="Todd R.B."/>
            <person name="Tsang A."/>
            <person name="Unkles S.E."/>
            <person name="van de Wiele N."/>
            <person name="van Rossen-Uffink D."/>
            <person name="Oliveira J.V."/>
            <person name="Vesth T.C."/>
            <person name="Visser J."/>
            <person name="Yu J.-H."/>
            <person name="Zhou M."/>
            <person name="Andersen M.R."/>
            <person name="Archer D.B."/>
            <person name="Baker S.E."/>
            <person name="Benoit I."/>
            <person name="Brakhage A.A."/>
            <person name="Braus G.H."/>
            <person name="Fischer R."/>
            <person name="Frisvad J.C."/>
            <person name="Goldman G.H."/>
            <person name="Houbraken J."/>
            <person name="Oakley B."/>
            <person name="Pocsi I."/>
            <person name="Scazzocchio C."/>
            <person name="Seiboth B."/>
            <person name="vanKuyk P.A."/>
            <person name="Wortman J."/>
            <person name="Dyer P.S."/>
            <person name="Grigoriev I.V."/>
        </authorList>
    </citation>
    <scope>NUCLEOTIDE SEQUENCE [LARGE SCALE GENOMIC DNA]</scope>
    <source>
        <strain evidence="3">DTO 134E9</strain>
    </source>
</reference>
<dbReference type="RefSeq" id="XP_040685330.1">
    <property type="nucleotide sequence ID" value="XM_040836581.1"/>
</dbReference>
<dbReference type="InterPro" id="IPR005123">
    <property type="entry name" value="Oxoglu/Fe-dep_dioxygenase_dom"/>
</dbReference>
<gene>
    <name evidence="2" type="ORF">ASPWEDRAFT_45623</name>
</gene>
<dbReference type="PANTHER" id="PTHR33099">
    <property type="entry name" value="FE2OG DIOXYGENASE DOMAIN-CONTAINING PROTEIN"/>
    <property type="match status" value="1"/>
</dbReference>
<dbReference type="AlphaFoldDB" id="A0A1L9R9U8"/>
<dbReference type="EMBL" id="KV878216">
    <property type="protein sequence ID" value="OJJ31653.1"/>
    <property type="molecule type" value="Genomic_DNA"/>
</dbReference>
<dbReference type="OrthoDB" id="27483at2759"/>
<proteinExistence type="predicted"/>
<accession>A0A1L9R9U8</accession>
<evidence type="ECO:0000313" key="3">
    <source>
        <dbReference type="Proteomes" id="UP000184383"/>
    </source>
</evidence>
<dbReference type="PANTHER" id="PTHR33099:SF7">
    <property type="entry name" value="MYND-TYPE DOMAIN-CONTAINING PROTEIN"/>
    <property type="match status" value="1"/>
</dbReference>
<dbReference type="STRING" id="1073089.A0A1L9R9U8"/>
<evidence type="ECO:0000313" key="2">
    <source>
        <dbReference type="EMBL" id="OJJ31653.1"/>
    </source>
</evidence>
<organism evidence="2 3">
    <name type="scientific">Aspergillus wentii DTO 134E9</name>
    <dbReference type="NCBI Taxonomy" id="1073089"/>
    <lineage>
        <taxon>Eukaryota</taxon>
        <taxon>Fungi</taxon>
        <taxon>Dikarya</taxon>
        <taxon>Ascomycota</taxon>
        <taxon>Pezizomycotina</taxon>
        <taxon>Eurotiomycetes</taxon>
        <taxon>Eurotiomycetidae</taxon>
        <taxon>Eurotiales</taxon>
        <taxon>Aspergillaceae</taxon>
        <taxon>Aspergillus</taxon>
        <taxon>Aspergillus subgen. Cremei</taxon>
    </lineage>
</organism>
<dbReference type="Gene3D" id="2.60.120.620">
    <property type="entry name" value="q2cbj1_9rhob like domain"/>
    <property type="match status" value="1"/>
</dbReference>
<evidence type="ECO:0000259" key="1">
    <source>
        <dbReference type="PROSITE" id="PS51471"/>
    </source>
</evidence>
<dbReference type="VEuPathDB" id="FungiDB:ASPWEDRAFT_45623"/>
<dbReference type="Proteomes" id="UP000184383">
    <property type="component" value="Unassembled WGS sequence"/>
</dbReference>
<dbReference type="GeneID" id="63752429"/>
<dbReference type="PROSITE" id="PS51471">
    <property type="entry name" value="FE2OG_OXY"/>
    <property type="match status" value="1"/>
</dbReference>
<keyword evidence="3" id="KW-1185">Reference proteome</keyword>
<protein>
    <recommendedName>
        <fullName evidence="1">Fe2OG dioxygenase domain-containing protein</fullName>
    </recommendedName>
</protein>
<sequence>MEEDSPMPDTSLDDLAVADPSYEEYDGTYRSREVPIEDYKHTMEALEDEVNRFMIEKCKVDACVDWFFECLPKDLPSRVDQFWRYSSHPDFNLFTGEDAEKLNSALAELRTNLHRLVPGYLDDGMDILENQKLKKRITEGWRAWANQTLYNRMSRRKKVVPEERISRSLLDILMEKQYRQRTGTAEHTDTARQAAFNDTCRRLRESIEGEKASALFSCGGTIGIGEAEAGQKVVSQTSSPVSIFWATEKNSTARKVVLPLDSTTQESSADVLQQLVAACDPASFGRGDENVVDPKYRKAGKIDPTQFATSFHPADFGIIENIEQILLPSISTETENKLQFRKLSAELYKLNVYSGPSGLFRKHVDTPRSENQIGSLVVCLPCSFQGGNLIIQHNGRKVDFDWSSQSKLVIQWAAFYSDCEHEIQTITEGHRITLTYNLYVTTPVGGAIPSDTSIVVPRSLPLYSLMKQQLTDPNFMKEGGVLGFYCSHAYPHTSEVAELQLPRGLKGADLVLYSVLKSLGIEVNVLPVLENDGKYGSANPQLGLSGTVSHKNGRFYMGTYGDYEAYGLKDYLAKGEKLKINYSEIMPQGSVDMSDIDRRWKMLLMVRRVRGMTETFEFAEEKDLPRKSGSFYRTEGSRVAPKLREFETTDRGQEEELDETARDAWPNYYLPGITWINEPKHEEMAFNQIAYGNEASVGTRYSVAAILAVVPPSDQRAVS</sequence>
<feature type="domain" description="Fe2OG dioxygenase" evidence="1">
    <location>
        <begin position="344"/>
        <end position="440"/>
    </location>
</feature>